<evidence type="ECO:0000313" key="2">
    <source>
        <dbReference type="Proteomes" id="UP000188354"/>
    </source>
</evidence>
<gene>
    <name evidence="1" type="ORF">TanjilG_21933</name>
</gene>
<dbReference type="Proteomes" id="UP000188354">
    <property type="component" value="Chromosome LG06"/>
</dbReference>
<dbReference type="EMBL" id="CM007366">
    <property type="protein sequence ID" value="OIW10096.1"/>
    <property type="molecule type" value="Genomic_DNA"/>
</dbReference>
<dbReference type="AlphaFoldDB" id="A0A1J7HB89"/>
<accession>A0A1J7HB89</accession>
<keyword evidence="2" id="KW-1185">Reference proteome</keyword>
<organism evidence="1 2">
    <name type="scientific">Lupinus angustifolius</name>
    <name type="common">Narrow-leaved blue lupine</name>
    <dbReference type="NCBI Taxonomy" id="3871"/>
    <lineage>
        <taxon>Eukaryota</taxon>
        <taxon>Viridiplantae</taxon>
        <taxon>Streptophyta</taxon>
        <taxon>Embryophyta</taxon>
        <taxon>Tracheophyta</taxon>
        <taxon>Spermatophyta</taxon>
        <taxon>Magnoliopsida</taxon>
        <taxon>eudicotyledons</taxon>
        <taxon>Gunneridae</taxon>
        <taxon>Pentapetalae</taxon>
        <taxon>rosids</taxon>
        <taxon>fabids</taxon>
        <taxon>Fabales</taxon>
        <taxon>Fabaceae</taxon>
        <taxon>Papilionoideae</taxon>
        <taxon>50 kb inversion clade</taxon>
        <taxon>genistoids sensu lato</taxon>
        <taxon>core genistoids</taxon>
        <taxon>Genisteae</taxon>
        <taxon>Lupinus</taxon>
    </lineage>
</organism>
<proteinExistence type="predicted"/>
<reference evidence="1 2" key="1">
    <citation type="journal article" date="2017" name="Plant Biotechnol. J.">
        <title>A comprehensive draft genome sequence for lupin (Lupinus angustifolius), an emerging health food: insights into plant-microbe interactions and legume evolution.</title>
        <authorList>
            <person name="Hane J.K."/>
            <person name="Ming Y."/>
            <person name="Kamphuis L.G."/>
            <person name="Nelson M.N."/>
            <person name="Garg G."/>
            <person name="Atkins C.A."/>
            <person name="Bayer P.E."/>
            <person name="Bravo A."/>
            <person name="Bringans S."/>
            <person name="Cannon S."/>
            <person name="Edwards D."/>
            <person name="Foley R."/>
            <person name="Gao L.L."/>
            <person name="Harrison M.J."/>
            <person name="Huang W."/>
            <person name="Hurgobin B."/>
            <person name="Li S."/>
            <person name="Liu C.W."/>
            <person name="McGrath A."/>
            <person name="Morahan G."/>
            <person name="Murray J."/>
            <person name="Weller J."/>
            <person name="Jian J."/>
            <person name="Singh K.B."/>
        </authorList>
    </citation>
    <scope>NUCLEOTIDE SEQUENCE [LARGE SCALE GENOMIC DNA]</scope>
    <source>
        <strain evidence="2">cv. Tanjil</strain>
        <tissue evidence="1">Whole plant</tissue>
    </source>
</reference>
<dbReference type="Gramene" id="OIW10096">
    <property type="protein sequence ID" value="OIW10096"/>
    <property type="gene ID" value="TanjilG_21933"/>
</dbReference>
<name>A0A1J7HB89_LUPAN</name>
<sequence length="80" mass="8895">MVVLELEVEDEKNMLFETSKQLSSLFCNDSLRSPSSSGSHPPLVFETNNASKATNVKDQLIPKVLTHTSSYGCKYSKDEI</sequence>
<protein>
    <submittedName>
        <fullName evidence="1">Uncharacterized protein</fullName>
    </submittedName>
</protein>
<evidence type="ECO:0000313" key="1">
    <source>
        <dbReference type="EMBL" id="OIW10096.1"/>
    </source>
</evidence>